<keyword evidence="9" id="KW-1185">Reference proteome</keyword>
<dbReference type="PRINTS" id="PR00463">
    <property type="entry name" value="EP450I"/>
</dbReference>
<comment type="similarity">
    <text evidence="1 7">Belongs to the cytochrome P450 family.</text>
</comment>
<evidence type="ECO:0000256" key="1">
    <source>
        <dbReference type="ARBA" id="ARBA00010617"/>
    </source>
</evidence>
<evidence type="ECO:0000256" key="4">
    <source>
        <dbReference type="ARBA" id="ARBA00023002"/>
    </source>
</evidence>
<keyword evidence="2 7" id="KW-0349">Heme</keyword>
<keyword evidence="4 7" id="KW-0560">Oxidoreductase</keyword>
<dbReference type="InterPro" id="IPR001128">
    <property type="entry name" value="Cyt_P450"/>
</dbReference>
<dbReference type="InterPro" id="IPR002401">
    <property type="entry name" value="Cyt_P450_E_grp-I"/>
</dbReference>
<protein>
    <submittedName>
        <fullName evidence="8">Cytochrome P450</fullName>
    </submittedName>
</protein>
<dbReference type="Gene3D" id="1.10.630.10">
    <property type="entry name" value="Cytochrome P450"/>
    <property type="match status" value="1"/>
</dbReference>
<dbReference type="InterPro" id="IPR017972">
    <property type="entry name" value="Cyt_P450_CS"/>
</dbReference>
<evidence type="ECO:0000313" key="8">
    <source>
        <dbReference type="EMBL" id="GLF99891.1"/>
    </source>
</evidence>
<dbReference type="PANTHER" id="PTHR24291">
    <property type="entry name" value="CYTOCHROME P450 FAMILY 4"/>
    <property type="match status" value="1"/>
</dbReference>
<dbReference type="Proteomes" id="UP001291653">
    <property type="component" value="Unassembled WGS sequence"/>
</dbReference>
<proteinExistence type="inferred from homology"/>
<organism evidence="8 9">
    <name type="scientific">Streptomyces yaizuensis</name>
    <dbReference type="NCBI Taxonomy" id="2989713"/>
    <lineage>
        <taxon>Bacteria</taxon>
        <taxon>Bacillati</taxon>
        <taxon>Actinomycetota</taxon>
        <taxon>Actinomycetes</taxon>
        <taxon>Kitasatosporales</taxon>
        <taxon>Streptomycetaceae</taxon>
        <taxon>Streptomyces</taxon>
    </lineage>
</organism>
<keyword evidence="5 7" id="KW-0408">Iron</keyword>
<keyword evidence="6 7" id="KW-0503">Monooxygenase</keyword>
<evidence type="ECO:0000256" key="5">
    <source>
        <dbReference type="ARBA" id="ARBA00023004"/>
    </source>
</evidence>
<dbReference type="Pfam" id="PF00067">
    <property type="entry name" value="p450"/>
    <property type="match status" value="1"/>
</dbReference>
<name>A0ABQ5PBX6_9ACTN</name>
<dbReference type="PROSITE" id="PS00086">
    <property type="entry name" value="CYTOCHROME_P450"/>
    <property type="match status" value="1"/>
</dbReference>
<evidence type="ECO:0000256" key="3">
    <source>
        <dbReference type="ARBA" id="ARBA00022723"/>
    </source>
</evidence>
<evidence type="ECO:0000256" key="2">
    <source>
        <dbReference type="ARBA" id="ARBA00022617"/>
    </source>
</evidence>
<dbReference type="PRINTS" id="PR00385">
    <property type="entry name" value="P450"/>
</dbReference>
<reference evidence="8 9" key="1">
    <citation type="submission" date="2022-10" db="EMBL/GenBank/DDBJ databases">
        <title>Draft genome sequence of Streptomyces sp. YSPA8.</title>
        <authorList>
            <person name="Moriuchi R."/>
            <person name="Dohra H."/>
            <person name="Yamamura H."/>
            <person name="Kodani S."/>
        </authorList>
    </citation>
    <scope>NUCLEOTIDE SEQUENCE [LARGE SCALE GENOMIC DNA]</scope>
    <source>
        <strain evidence="8 9">YSPA8</strain>
    </source>
</reference>
<keyword evidence="3 7" id="KW-0479">Metal-binding</keyword>
<evidence type="ECO:0000313" key="9">
    <source>
        <dbReference type="Proteomes" id="UP001291653"/>
    </source>
</evidence>
<dbReference type="InterPro" id="IPR036396">
    <property type="entry name" value="Cyt_P450_sf"/>
</dbReference>
<dbReference type="PANTHER" id="PTHR24291:SF50">
    <property type="entry name" value="BIFUNCTIONAL ALBAFLAVENONE MONOOXYGENASE_TERPENE SYNTHASE"/>
    <property type="match status" value="1"/>
</dbReference>
<sequence length="463" mass="50566">MAHHPTVAVAPGALPGLGHLARFVRAPLAFVRTLPAHGELVEIRLGSTRLVVVCDPELTRTLLLHDRVFDKGGPLYRRLREVGGTGLATCPAAEHRQRRRLVQPAFHQRHFPGYARIMADRTDAMISSWPEGRTVDLTRETRRITADALVATVFGADLDPAVHSSLAADLHELMAGVFRRSLLPEPLCRLPTLGNRRHARAASHARRTMGELIAGYRARKSCSDASDASDNPDASGGYGDGLLSLLLSARTPDGSGAFSDEELIDHAVTFYVAGTETTAGAVCWAVRFSTLHPHVHRRLTEEIATVLGGRTATWDDLPRLEYTRRTLTETLRLCPPGWFLTRQAEEDTRLGGYFLPRGTTLAYSPYLLHHLPGEHADPDTFDPDRWRPGPGDSAPSPLFLAFGAGARRCIGDEFALLQGTLLLASILSHGDLRLRPGGRPLPRLPQLTLNPGPLPARLVRATP</sequence>
<evidence type="ECO:0000256" key="6">
    <source>
        <dbReference type="ARBA" id="ARBA00023033"/>
    </source>
</evidence>
<accession>A0ABQ5PBX6</accession>
<gene>
    <name evidence="8" type="ORF">SYYSPA8_36360</name>
</gene>
<evidence type="ECO:0000256" key="7">
    <source>
        <dbReference type="RuleBase" id="RU000461"/>
    </source>
</evidence>
<dbReference type="SUPFAM" id="SSF48264">
    <property type="entry name" value="Cytochrome P450"/>
    <property type="match status" value="1"/>
</dbReference>
<dbReference type="InterPro" id="IPR050196">
    <property type="entry name" value="Cytochrome_P450_Monoox"/>
</dbReference>
<dbReference type="CDD" id="cd11049">
    <property type="entry name" value="CYP170A1-like"/>
    <property type="match status" value="1"/>
</dbReference>
<comment type="caution">
    <text evidence="8">The sequence shown here is derived from an EMBL/GenBank/DDBJ whole genome shotgun (WGS) entry which is preliminary data.</text>
</comment>
<dbReference type="EMBL" id="BSBI01000026">
    <property type="protein sequence ID" value="GLF99891.1"/>
    <property type="molecule type" value="Genomic_DNA"/>
</dbReference>
<dbReference type="RefSeq" id="WP_323451820.1">
    <property type="nucleotide sequence ID" value="NZ_BSBI01000026.1"/>
</dbReference>